<protein>
    <submittedName>
        <fullName evidence="1">Uncharacterized protein</fullName>
    </submittedName>
</protein>
<gene>
    <name evidence="1" type="ORF">CK203_044609</name>
</gene>
<dbReference type="AlphaFoldDB" id="A0A438HJQ5"/>
<proteinExistence type="predicted"/>
<accession>A0A438HJQ5</accession>
<organism evidence="1 2">
    <name type="scientific">Vitis vinifera</name>
    <name type="common">Grape</name>
    <dbReference type="NCBI Taxonomy" id="29760"/>
    <lineage>
        <taxon>Eukaryota</taxon>
        <taxon>Viridiplantae</taxon>
        <taxon>Streptophyta</taxon>
        <taxon>Embryophyta</taxon>
        <taxon>Tracheophyta</taxon>
        <taxon>Spermatophyta</taxon>
        <taxon>Magnoliopsida</taxon>
        <taxon>eudicotyledons</taxon>
        <taxon>Gunneridae</taxon>
        <taxon>Pentapetalae</taxon>
        <taxon>rosids</taxon>
        <taxon>Vitales</taxon>
        <taxon>Vitaceae</taxon>
        <taxon>Viteae</taxon>
        <taxon>Vitis</taxon>
    </lineage>
</organism>
<dbReference type="EMBL" id="QGNW01000213">
    <property type="protein sequence ID" value="RVW84674.1"/>
    <property type="molecule type" value="Genomic_DNA"/>
</dbReference>
<sequence length="65" mass="7426">MLLISNYVANVVGSIHSWKVVMRIAIPDGLKLPNTVHIKQLSEKEILFKRLVLKKLLEFLDVSIL</sequence>
<evidence type="ECO:0000313" key="2">
    <source>
        <dbReference type="Proteomes" id="UP000288805"/>
    </source>
</evidence>
<reference evidence="1 2" key="1">
    <citation type="journal article" date="2018" name="PLoS Genet.">
        <title>Population sequencing reveals clonal diversity and ancestral inbreeding in the grapevine cultivar Chardonnay.</title>
        <authorList>
            <person name="Roach M.J."/>
            <person name="Johnson D.L."/>
            <person name="Bohlmann J."/>
            <person name="van Vuuren H.J."/>
            <person name="Jones S.J."/>
            <person name="Pretorius I.S."/>
            <person name="Schmidt S.A."/>
            <person name="Borneman A.R."/>
        </authorList>
    </citation>
    <scope>NUCLEOTIDE SEQUENCE [LARGE SCALE GENOMIC DNA]</scope>
    <source>
        <strain evidence="2">cv. Chardonnay</strain>
        <tissue evidence="1">Leaf</tissue>
    </source>
</reference>
<name>A0A438HJQ5_VITVI</name>
<dbReference type="Proteomes" id="UP000288805">
    <property type="component" value="Unassembled WGS sequence"/>
</dbReference>
<evidence type="ECO:0000313" key="1">
    <source>
        <dbReference type="EMBL" id="RVW84674.1"/>
    </source>
</evidence>
<comment type="caution">
    <text evidence="1">The sequence shown here is derived from an EMBL/GenBank/DDBJ whole genome shotgun (WGS) entry which is preliminary data.</text>
</comment>